<keyword evidence="2 4" id="KW-0689">Ribosomal protein</keyword>
<dbReference type="Gene3D" id="2.40.50.140">
    <property type="entry name" value="Nucleic acid-binding proteins"/>
    <property type="match status" value="1"/>
</dbReference>
<dbReference type="EMBL" id="KQ087307">
    <property type="protein sequence ID" value="KLT38435.1"/>
    <property type="molecule type" value="Genomic_DNA"/>
</dbReference>
<feature type="chain" id="PRO_5005245226" evidence="5">
    <location>
        <begin position="23"/>
        <end position="103"/>
    </location>
</feature>
<dbReference type="GO" id="GO:0003735">
    <property type="term" value="F:structural constituent of ribosome"/>
    <property type="evidence" value="ECO:0007669"/>
    <property type="project" value="InterPro"/>
</dbReference>
<evidence type="ECO:0000313" key="7">
    <source>
        <dbReference type="Proteomes" id="UP000053611"/>
    </source>
</evidence>
<dbReference type="Proteomes" id="UP000053611">
    <property type="component" value="Unassembled WGS sequence"/>
</dbReference>
<organism evidence="6 7">
    <name type="scientific">Cutaneotrichosporon oleaginosum</name>
    <dbReference type="NCBI Taxonomy" id="879819"/>
    <lineage>
        <taxon>Eukaryota</taxon>
        <taxon>Fungi</taxon>
        <taxon>Dikarya</taxon>
        <taxon>Basidiomycota</taxon>
        <taxon>Agaricomycotina</taxon>
        <taxon>Tremellomycetes</taxon>
        <taxon>Trichosporonales</taxon>
        <taxon>Trichosporonaceae</taxon>
        <taxon>Cutaneotrichosporon</taxon>
    </lineage>
</organism>
<name>A0A0J0XBI7_9TREE</name>
<dbReference type="InterPro" id="IPR012340">
    <property type="entry name" value="NA-bd_OB-fold"/>
</dbReference>
<sequence length="103" mass="11537">MLALTLLFTDWILILVLRGCRKKIVKQSKAPLLEQCFQKKGVVSKVYTVKPRKPNSAVRKVCKVKLSTGQSCIAYIPGEGHNLQEHHVVLIRGGRTKDIPGCR</sequence>
<keyword evidence="7" id="KW-1185">Reference proteome</keyword>
<dbReference type="AlphaFoldDB" id="A0A0J0XBI7"/>
<evidence type="ECO:0000256" key="4">
    <source>
        <dbReference type="RuleBase" id="RU003622"/>
    </source>
</evidence>
<evidence type="ECO:0000313" key="6">
    <source>
        <dbReference type="EMBL" id="KLT38435.1"/>
    </source>
</evidence>
<dbReference type="InterPro" id="IPR006032">
    <property type="entry name" value="Ribosomal_uS12"/>
</dbReference>
<evidence type="ECO:0000256" key="5">
    <source>
        <dbReference type="SAM" id="SignalP"/>
    </source>
</evidence>
<dbReference type="NCBIfam" id="TIGR00981">
    <property type="entry name" value="rpsL_bact"/>
    <property type="match status" value="1"/>
</dbReference>
<comment type="similarity">
    <text evidence="1 4">Belongs to the universal ribosomal protein uS12 family.</text>
</comment>
<protein>
    <submittedName>
        <fullName evidence="6">Nucleic acid-binding protein</fullName>
    </submittedName>
</protein>
<dbReference type="GO" id="GO:0006412">
    <property type="term" value="P:translation"/>
    <property type="evidence" value="ECO:0007669"/>
    <property type="project" value="InterPro"/>
</dbReference>
<dbReference type="GO" id="GO:0015935">
    <property type="term" value="C:small ribosomal subunit"/>
    <property type="evidence" value="ECO:0007669"/>
    <property type="project" value="InterPro"/>
</dbReference>
<evidence type="ECO:0000256" key="3">
    <source>
        <dbReference type="ARBA" id="ARBA00023274"/>
    </source>
</evidence>
<proteinExistence type="inferred from homology"/>
<keyword evidence="3 4" id="KW-0687">Ribonucleoprotein</keyword>
<dbReference type="PIRSF" id="PIRSF002133">
    <property type="entry name" value="Ribosomal_S12/S23"/>
    <property type="match status" value="1"/>
</dbReference>
<dbReference type="InterPro" id="IPR005679">
    <property type="entry name" value="Ribosomal_uS12_bac"/>
</dbReference>
<feature type="signal peptide" evidence="5">
    <location>
        <begin position="1"/>
        <end position="22"/>
    </location>
</feature>
<evidence type="ECO:0000256" key="1">
    <source>
        <dbReference type="ARBA" id="ARBA00005657"/>
    </source>
</evidence>
<dbReference type="STRING" id="879819.A0A0J0XBI7"/>
<dbReference type="RefSeq" id="XP_018274926.1">
    <property type="nucleotide sequence ID" value="XM_018424669.1"/>
</dbReference>
<dbReference type="Pfam" id="PF00164">
    <property type="entry name" value="Ribosom_S12_S23"/>
    <property type="match status" value="1"/>
</dbReference>
<dbReference type="OrthoDB" id="361013at2759"/>
<dbReference type="PROSITE" id="PS00055">
    <property type="entry name" value="RIBOSOMAL_S12"/>
    <property type="match status" value="1"/>
</dbReference>
<dbReference type="CDD" id="cd03368">
    <property type="entry name" value="Ribosomal_S12"/>
    <property type="match status" value="1"/>
</dbReference>
<dbReference type="SUPFAM" id="SSF50249">
    <property type="entry name" value="Nucleic acid-binding proteins"/>
    <property type="match status" value="1"/>
</dbReference>
<accession>A0A0J0XBI7</accession>
<gene>
    <name evidence="6" type="ORF">CC85DRAFT_289530</name>
</gene>
<keyword evidence="5" id="KW-0732">Signal</keyword>
<dbReference type="GeneID" id="28985272"/>
<reference evidence="6 7" key="1">
    <citation type="submission" date="2015-03" db="EMBL/GenBank/DDBJ databases">
        <title>Genomics and transcriptomics of the oil-accumulating basidiomycete yeast T. oleaginosus allow insights into substrate utilization and the diverse evolutionary trajectories of mating systems in fungi.</title>
        <authorList>
            <consortium name="DOE Joint Genome Institute"/>
            <person name="Kourist R."/>
            <person name="Kracht O."/>
            <person name="Bracharz F."/>
            <person name="Lipzen A."/>
            <person name="Nolan M."/>
            <person name="Ohm R."/>
            <person name="Grigoriev I."/>
            <person name="Sun S."/>
            <person name="Heitman J."/>
            <person name="Bruck T."/>
            <person name="Nowrousian M."/>
        </authorList>
    </citation>
    <scope>NUCLEOTIDE SEQUENCE [LARGE SCALE GENOMIC DNA]</scope>
    <source>
        <strain evidence="6 7">IBC0246</strain>
    </source>
</reference>
<dbReference type="PRINTS" id="PR01034">
    <property type="entry name" value="RIBOSOMALS12"/>
</dbReference>
<evidence type="ECO:0000256" key="2">
    <source>
        <dbReference type="ARBA" id="ARBA00022980"/>
    </source>
</evidence>
<dbReference type="PANTHER" id="PTHR11652">
    <property type="entry name" value="30S RIBOSOMAL PROTEIN S12 FAMILY MEMBER"/>
    <property type="match status" value="1"/>
</dbReference>